<dbReference type="Proteomes" id="UP000095746">
    <property type="component" value="Unassembled WGS sequence"/>
</dbReference>
<sequence length="72" mass="8265">MEDLQIGVKGIVMVGLRVRHWSALGDRSGVTLLPAFMLDSLRVYQMENIRENKRDDKIISCRFTVCLGRDIK</sequence>
<organism evidence="1 2">
    <name type="scientific">Flavonifractor plautii</name>
    <name type="common">Fusobacterium plautii</name>
    <dbReference type="NCBI Taxonomy" id="292800"/>
    <lineage>
        <taxon>Bacteria</taxon>
        <taxon>Bacillati</taxon>
        <taxon>Bacillota</taxon>
        <taxon>Clostridia</taxon>
        <taxon>Eubacteriales</taxon>
        <taxon>Oscillospiraceae</taxon>
        <taxon>Flavonifractor</taxon>
    </lineage>
</organism>
<evidence type="ECO:0000313" key="2">
    <source>
        <dbReference type="Proteomes" id="UP000095746"/>
    </source>
</evidence>
<accession>A0A174G4J8</accession>
<evidence type="ECO:0000313" key="1">
    <source>
        <dbReference type="EMBL" id="CUO55749.1"/>
    </source>
</evidence>
<gene>
    <name evidence="1" type="ORF">ERS852411_01745</name>
</gene>
<dbReference type="AlphaFoldDB" id="A0A174G4J8"/>
<reference evidence="1 2" key="1">
    <citation type="submission" date="2015-09" db="EMBL/GenBank/DDBJ databases">
        <authorList>
            <consortium name="Pathogen Informatics"/>
        </authorList>
    </citation>
    <scope>NUCLEOTIDE SEQUENCE [LARGE SCALE GENOMIC DNA]</scope>
    <source>
        <strain evidence="1 2">2789STDY5608854</strain>
    </source>
</reference>
<name>A0A174G4J8_FLAPL</name>
<dbReference type="EMBL" id="CYZT01000115">
    <property type="protein sequence ID" value="CUO55749.1"/>
    <property type="molecule type" value="Genomic_DNA"/>
</dbReference>
<proteinExistence type="predicted"/>
<dbReference type="GeneID" id="63972616"/>
<protein>
    <submittedName>
        <fullName evidence="1">Uncharacterized protein</fullName>
    </submittedName>
</protein>
<dbReference type="RefSeq" id="WP_024722895.1">
    <property type="nucleotide sequence ID" value="NZ_CP048436.1"/>
</dbReference>